<evidence type="ECO:0000313" key="2">
    <source>
        <dbReference type="Proteomes" id="UP000001977"/>
    </source>
</evidence>
<gene>
    <name evidence="1" type="ordered locus">BAV1293</name>
</gene>
<dbReference type="HOGENOM" id="CLU_2191921_0_0_4"/>
<sequence length="108" mass="12122">MQVTMQGGRVVVEPTPTSRRVSLGAGSTLFETLPLTQAQRLQAIYEAIKINGYAFGRHATEYLEDAFNYVVRTDADTQALIALGVGLNRDEIRQRIEARLLELSERRQ</sequence>
<evidence type="ECO:0000313" key="1">
    <source>
        <dbReference type="EMBL" id="CAJ48899.1"/>
    </source>
</evidence>
<proteinExistence type="predicted"/>
<reference evidence="1 2" key="1">
    <citation type="journal article" date="2006" name="J. Bacteriol.">
        <title>Comparison of the genome sequence of the poultry pathogen Bordetella avium with those of B. bronchiseptica, B. pertussis, and B. parapertussis reveals extensive diversity in surface structures associated with host interaction.</title>
        <authorList>
            <person name="Sebaihia M."/>
            <person name="Preston A."/>
            <person name="Maskell D.J."/>
            <person name="Kuzmiak H."/>
            <person name="Connell T.D."/>
            <person name="King N.D."/>
            <person name="Orndorff P.E."/>
            <person name="Miyamoto D.M."/>
            <person name="Thomson N.R."/>
            <person name="Harris D."/>
            <person name="Goble A."/>
            <person name="Lord A."/>
            <person name="Murphy L."/>
            <person name="Quail M.A."/>
            <person name="Rutter S."/>
            <person name="Squares R."/>
            <person name="Squares S."/>
            <person name="Woodward J."/>
            <person name="Parkhill J."/>
            <person name="Temple L.M."/>
        </authorList>
    </citation>
    <scope>NUCLEOTIDE SEQUENCE [LARGE SCALE GENOMIC DNA]</scope>
    <source>
        <strain evidence="1 2">197N</strain>
    </source>
</reference>
<dbReference type="EMBL" id="AM167904">
    <property type="protein sequence ID" value="CAJ48899.1"/>
    <property type="molecule type" value="Genomic_DNA"/>
</dbReference>
<accession>Q2L2Z0</accession>
<protein>
    <submittedName>
        <fullName evidence="1">Phage protein</fullName>
    </submittedName>
</protein>
<dbReference type="RefSeq" id="WP_012416972.1">
    <property type="nucleotide sequence ID" value="NC_010645.1"/>
</dbReference>
<dbReference type="AlphaFoldDB" id="Q2L2Z0"/>
<organism evidence="1 2">
    <name type="scientific">Bordetella avium (strain 197N)</name>
    <dbReference type="NCBI Taxonomy" id="360910"/>
    <lineage>
        <taxon>Bacteria</taxon>
        <taxon>Pseudomonadati</taxon>
        <taxon>Pseudomonadota</taxon>
        <taxon>Betaproteobacteria</taxon>
        <taxon>Burkholderiales</taxon>
        <taxon>Alcaligenaceae</taxon>
        <taxon>Bordetella</taxon>
    </lineage>
</organism>
<dbReference type="KEGG" id="bav:BAV1293"/>
<keyword evidence="2" id="KW-1185">Reference proteome</keyword>
<dbReference type="Proteomes" id="UP000001977">
    <property type="component" value="Chromosome"/>
</dbReference>
<name>Q2L2Z0_BORA1</name>